<dbReference type="GO" id="GO:0006783">
    <property type="term" value="P:heme biosynthetic process"/>
    <property type="evidence" value="ECO:0007669"/>
    <property type="project" value="TreeGrafter"/>
</dbReference>
<evidence type="ECO:0000256" key="9">
    <source>
        <dbReference type="ARBA" id="ARBA00048169"/>
    </source>
</evidence>
<comment type="catalytic activity">
    <reaction evidence="9">
        <text>4 porphobilinogen + H2O = hydroxymethylbilane + 4 NH4(+)</text>
        <dbReference type="Rhea" id="RHEA:13185"/>
        <dbReference type="ChEBI" id="CHEBI:15377"/>
        <dbReference type="ChEBI" id="CHEBI:28938"/>
        <dbReference type="ChEBI" id="CHEBI:57845"/>
        <dbReference type="ChEBI" id="CHEBI:58126"/>
        <dbReference type="EC" id="2.5.1.61"/>
    </reaction>
</comment>
<dbReference type="PANTHER" id="PTHR11557:SF0">
    <property type="entry name" value="PORPHOBILINOGEN DEAMINASE"/>
    <property type="match status" value="1"/>
</dbReference>
<evidence type="ECO:0000256" key="5">
    <source>
        <dbReference type="ARBA" id="ARBA00011245"/>
    </source>
</evidence>
<protein>
    <recommendedName>
        <fullName evidence="6 10">Hydroxymethylbilane synthase</fullName>
        <ecNumber evidence="6 10">2.5.1.61</ecNumber>
    </recommendedName>
</protein>
<comment type="cofactor">
    <cofactor evidence="1">
        <name>dipyrromethane</name>
        <dbReference type="ChEBI" id="CHEBI:60342"/>
    </cofactor>
</comment>
<dbReference type="GO" id="GO:0004418">
    <property type="term" value="F:hydroxymethylbilane synthase activity"/>
    <property type="evidence" value="ECO:0007669"/>
    <property type="project" value="UniProtKB-UniRule"/>
</dbReference>
<evidence type="ECO:0000256" key="3">
    <source>
        <dbReference type="ARBA" id="ARBA00004735"/>
    </source>
</evidence>
<dbReference type="InterPro" id="IPR000860">
    <property type="entry name" value="HemC"/>
</dbReference>
<comment type="similarity">
    <text evidence="4">Belongs to the HMBS family.</text>
</comment>
<comment type="function">
    <text evidence="2">Tetrapolymerization of the monopyrrole PBG into the hydroxymethylbilane pre-uroporphyrinogen in several discrete steps.</text>
</comment>
<dbReference type="SUPFAM" id="SSF53850">
    <property type="entry name" value="Periplasmic binding protein-like II"/>
    <property type="match status" value="1"/>
</dbReference>
<dbReference type="FunFam" id="3.40.190.10:FF:000005">
    <property type="entry name" value="Porphobilinogen deaminase"/>
    <property type="match status" value="1"/>
</dbReference>
<dbReference type="EMBL" id="JAEEGA010000013">
    <property type="protein sequence ID" value="MBP1043000.1"/>
    <property type="molecule type" value="Genomic_DNA"/>
</dbReference>
<dbReference type="AlphaFoldDB" id="A0A940PDU2"/>
<dbReference type="PRINTS" id="PR00151">
    <property type="entry name" value="PORPHBDMNASE"/>
</dbReference>
<dbReference type="RefSeq" id="WP_209530813.1">
    <property type="nucleotide sequence ID" value="NZ_JAEEGA010000013.1"/>
</dbReference>
<evidence type="ECO:0000256" key="8">
    <source>
        <dbReference type="ARBA" id="ARBA00023244"/>
    </source>
</evidence>
<dbReference type="FunFam" id="3.40.190.10:FF:000086">
    <property type="entry name" value="Probable porphobilinogen deaminase"/>
    <property type="match status" value="1"/>
</dbReference>
<evidence type="ECO:0000256" key="6">
    <source>
        <dbReference type="ARBA" id="ARBA00012655"/>
    </source>
</evidence>
<evidence type="ECO:0000256" key="4">
    <source>
        <dbReference type="ARBA" id="ARBA00005638"/>
    </source>
</evidence>
<dbReference type="Proteomes" id="UP000674938">
    <property type="component" value="Unassembled WGS sequence"/>
</dbReference>
<evidence type="ECO:0000256" key="10">
    <source>
        <dbReference type="NCBIfam" id="TIGR00212"/>
    </source>
</evidence>
<evidence type="ECO:0000256" key="7">
    <source>
        <dbReference type="ARBA" id="ARBA00022679"/>
    </source>
</evidence>
<dbReference type="NCBIfam" id="TIGR00212">
    <property type="entry name" value="hemC"/>
    <property type="match status" value="1"/>
</dbReference>
<dbReference type="EC" id="2.5.1.61" evidence="6 10"/>
<dbReference type="PIRSF" id="PIRSF001438">
    <property type="entry name" value="4pyrrol_synth_OHMeBilane_synth"/>
    <property type="match status" value="1"/>
</dbReference>
<feature type="domain" description="Porphobilinogen deaminase N-terminal" evidence="11">
    <location>
        <begin position="5"/>
        <end position="215"/>
    </location>
</feature>
<dbReference type="InterPro" id="IPR022417">
    <property type="entry name" value="Porphobilin_deaminase_N"/>
</dbReference>
<reference evidence="12" key="1">
    <citation type="submission" date="2020-12" db="EMBL/GenBank/DDBJ databases">
        <title>Vagococcus allomyrinae sp. nov. and Enterococcus lavae sp. nov., isolated from the larvae of Allomyrina dichotoma.</title>
        <authorList>
            <person name="Lee S.D."/>
        </authorList>
    </citation>
    <scope>NUCLEOTIDE SEQUENCE</scope>
    <source>
        <strain evidence="12">BWB3-3</strain>
    </source>
</reference>
<dbReference type="GO" id="GO:0005737">
    <property type="term" value="C:cytoplasm"/>
    <property type="evidence" value="ECO:0007669"/>
    <property type="project" value="UniProtKB-UniRule"/>
</dbReference>
<accession>A0A940PDU2</accession>
<name>A0A940PDU2_9ENTE</name>
<organism evidence="12 13">
    <name type="scientific">Vagococcus allomyrinae</name>
    <dbReference type="NCBI Taxonomy" id="2794353"/>
    <lineage>
        <taxon>Bacteria</taxon>
        <taxon>Bacillati</taxon>
        <taxon>Bacillota</taxon>
        <taxon>Bacilli</taxon>
        <taxon>Lactobacillales</taxon>
        <taxon>Enterococcaceae</taxon>
        <taxon>Vagococcus</taxon>
    </lineage>
</organism>
<proteinExistence type="inferred from homology"/>
<comment type="pathway">
    <text evidence="3">Porphyrin-containing compound metabolism; protoporphyrin-IX biosynthesis; coproporphyrinogen-III from 5-aminolevulinate: step 2/4.</text>
</comment>
<evidence type="ECO:0000256" key="2">
    <source>
        <dbReference type="ARBA" id="ARBA00002869"/>
    </source>
</evidence>
<keyword evidence="7 12" id="KW-0808">Transferase</keyword>
<dbReference type="PANTHER" id="PTHR11557">
    <property type="entry name" value="PORPHOBILINOGEN DEAMINASE"/>
    <property type="match status" value="1"/>
</dbReference>
<comment type="caution">
    <text evidence="12">The sequence shown here is derived from an EMBL/GenBank/DDBJ whole genome shotgun (WGS) entry which is preliminary data.</text>
</comment>
<comment type="subunit">
    <text evidence="5">Monomer.</text>
</comment>
<dbReference type="Pfam" id="PF01379">
    <property type="entry name" value="Porphobil_deam"/>
    <property type="match status" value="1"/>
</dbReference>
<evidence type="ECO:0000313" key="12">
    <source>
        <dbReference type="EMBL" id="MBP1043000.1"/>
    </source>
</evidence>
<keyword evidence="8" id="KW-0627">Porphyrin biosynthesis</keyword>
<dbReference type="Gene3D" id="3.40.190.10">
    <property type="entry name" value="Periplasmic binding protein-like II"/>
    <property type="match status" value="2"/>
</dbReference>
<sequence>MKKVIRVGTRKSPLAMKQTKLVVTDLQQVFPELAFEVVELGTKGDRDKQTALSQFGKEGIFTDEIGQAIKSGTIDFAVHSLKDLPTVLTEGLILASHPKRENPFDSLIMRTATSLETLPVGAVIGTSSLRREIELLRLRPDVTPVSIRGNIDQRLAQLAKGDFDGIILANAGLNRLGWQNHEGFSLVSFDQERFIPSVGQGILGLECRKGDHYIQRILASVADPETMSCAAAERAFLLGMSTLEANQTSAAYAHVQGDEIVLTVMRGSRQPGDYQRNVYKGKDGHALGLAAAQGMRKLDD</sequence>
<evidence type="ECO:0000313" key="13">
    <source>
        <dbReference type="Proteomes" id="UP000674938"/>
    </source>
</evidence>
<evidence type="ECO:0000259" key="11">
    <source>
        <dbReference type="Pfam" id="PF01379"/>
    </source>
</evidence>
<evidence type="ECO:0000256" key="1">
    <source>
        <dbReference type="ARBA" id="ARBA00001916"/>
    </source>
</evidence>
<gene>
    <name evidence="12" type="primary">hemC</name>
    <name evidence="12" type="ORF">I6N95_18455</name>
</gene>
<keyword evidence="13" id="KW-1185">Reference proteome</keyword>